<feature type="chain" id="PRO_5047015042" description="Rap1a immunity protein domain-containing protein" evidence="1">
    <location>
        <begin position="22"/>
        <end position="130"/>
    </location>
</feature>
<sequence>MKKTIALVAALAFPAPPAAFAEHHAYDAISPDYIAGFLAGADLTDGAIIDNISLGNESEFILRAYRTRLGKEHPAEQSTYLAGFCLPEGATHDSLISSILDTLSKTPRPDNTQRDIFLYNIIKSLYPCQD</sequence>
<keyword evidence="1" id="KW-0732">Signal</keyword>
<feature type="signal peptide" evidence="1">
    <location>
        <begin position="1"/>
        <end position="21"/>
    </location>
</feature>
<protein>
    <recommendedName>
        <fullName evidence="4">Rap1a immunity protein domain-containing protein</fullName>
    </recommendedName>
</protein>
<dbReference type="RefSeq" id="WP_205213022.1">
    <property type="nucleotide sequence ID" value="NZ_JAFFZP010000005.1"/>
</dbReference>
<dbReference type="Proteomes" id="UP000760472">
    <property type="component" value="Unassembled WGS sequence"/>
</dbReference>
<dbReference type="EMBL" id="JAFFZP010000005">
    <property type="protein sequence ID" value="MBN0986632.1"/>
    <property type="molecule type" value="Genomic_DNA"/>
</dbReference>
<reference evidence="2 3" key="1">
    <citation type="submission" date="2021-02" db="EMBL/GenBank/DDBJ databases">
        <title>A novel species of genus Amphritea isolated from a fishpond in China.</title>
        <authorList>
            <person name="Lu H."/>
        </authorList>
    </citation>
    <scope>NUCLEOTIDE SEQUENCE [LARGE SCALE GENOMIC DNA]</scope>
    <source>
        <strain evidence="2 3">RP18W</strain>
    </source>
</reference>
<evidence type="ECO:0000313" key="2">
    <source>
        <dbReference type="EMBL" id="MBN0986632.1"/>
    </source>
</evidence>
<evidence type="ECO:0000313" key="3">
    <source>
        <dbReference type="Proteomes" id="UP000760472"/>
    </source>
</evidence>
<proteinExistence type="predicted"/>
<accession>A0ABS2W5F2</accession>
<organism evidence="2 3">
    <name type="scientific">Amphritea pacifica</name>
    <dbReference type="NCBI Taxonomy" id="2811233"/>
    <lineage>
        <taxon>Bacteria</taxon>
        <taxon>Pseudomonadati</taxon>
        <taxon>Pseudomonadota</taxon>
        <taxon>Gammaproteobacteria</taxon>
        <taxon>Oceanospirillales</taxon>
        <taxon>Oceanospirillaceae</taxon>
        <taxon>Amphritea</taxon>
    </lineage>
</organism>
<evidence type="ECO:0008006" key="4">
    <source>
        <dbReference type="Google" id="ProtNLM"/>
    </source>
</evidence>
<gene>
    <name evidence="2" type="ORF">JW498_04615</name>
</gene>
<name>A0ABS2W5F2_9GAMM</name>
<keyword evidence="3" id="KW-1185">Reference proteome</keyword>
<evidence type="ECO:0000256" key="1">
    <source>
        <dbReference type="SAM" id="SignalP"/>
    </source>
</evidence>
<comment type="caution">
    <text evidence="2">The sequence shown here is derived from an EMBL/GenBank/DDBJ whole genome shotgun (WGS) entry which is preliminary data.</text>
</comment>